<dbReference type="RefSeq" id="WP_146212671.1">
    <property type="nucleotide sequence ID" value="NZ_QICL01000001.1"/>
</dbReference>
<protein>
    <recommendedName>
        <fullName evidence="4">Lipoprotein</fullName>
    </recommendedName>
</protein>
<keyword evidence="3" id="KW-1185">Reference proteome</keyword>
<proteinExistence type="predicted"/>
<organism evidence="2 3">
    <name type="scientific">Dysgonomonas alginatilytica</name>
    <dbReference type="NCBI Taxonomy" id="1605892"/>
    <lineage>
        <taxon>Bacteria</taxon>
        <taxon>Pseudomonadati</taxon>
        <taxon>Bacteroidota</taxon>
        <taxon>Bacteroidia</taxon>
        <taxon>Bacteroidales</taxon>
        <taxon>Dysgonomonadaceae</taxon>
        <taxon>Dysgonomonas</taxon>
    </lineage>
</organism>
<feature type="signal peptide" evidence="1">
    <location>
        <begin position="1"/>
        <end position="22"/>
    </location>
</feature>
<evidence type="ECO:0000313" key="3">
    <source>
        <dbReference type="Proteomes" id="UP000247973"/>
    </source>
</evidence>
<accession>A0A2V3PVA3</accession>
<reference evidence="2 3" key="1">
    <citation type="submission" date="2018-03" db="EMBL/GenBank/DDBJ databases">
        <title>Genomic Encyclopedia of Archaeal and Bacterial Type Strains, Phase II (KMG-II): from individual species to whole genera.</title>
        <authorList>
            <person name="Goeker M."/>
        </authorList>
    </citation>
    <scope>NUCLEOTIDE SEQUENCE [LARGE SCALE GENOMIC DNA]</scope>
    <source>
        <strain evidence="2 3">DSM 100214</strain>
    </source>
</reference>
<name>A0A2V3PVA3_9BACT</name>
<dbReference type="AlphaFoldDB" id="A0A2V3PVA3"/>
<dbReference type="PROSITE" id="PS51257">
    <property type="entry name" value="PROKAR_LIPOPROTEIN"/>
    <property type="match status" value="1"/>
</dbReference>
<evidence type="ECO:0000256" key="1">
    <source>
        <dbReference type="SAM" id="SignalP"/>
    </source>
</evidence>
<keyword evidence="1" id="KW-0732">Signal</keyword>
<dbReference type="OrthoDB" id="1417373at2"/>
<evidence type="ECO:0008006" key="4">
    <source>
        <dbReference type="Google" id="ProtNLM"/>
    </source>
</evidence>
<evidence type="ECO:0000313" key="2">
    <source>
        <dbReference type="EMBL" id="PXV69052.1"/>
    </source>
</evidence>
<comment type="caution">
    <text evidence="2">The sequence shown here is derived from an EMBL/GenBank/DDBJ whole genome shotgun (WGS) entry which is preliminary data.</text>
</comment>
<dbReference type="EMBL" id="QICL01000001">
    <property type="protein sequence ID" value="PXV69052.1"/>
    <property type="molecule type" value="Genomic_DNA"/>
</dbReference>
<sequence>MLLKVKGLLSVLVMACMFSACGLGDNEKFYLTNPTDKSIEVEIADQKYTVEPNGIVELNLTEGTYTMVLPDKETVKFKVFQNSTGGIINPTKSPHVIFTMIYVVDDKAASSFMPPTNVVLIDGVEYEGPIRTTDAMFIDNNIYRCTYPVGQPFPEVLTVGDQNSKGNMKSKFFTKNEFVDFFSKEAVGDANFHEDNKTAGGETTITEKQSLVFPVADFENKELQEQANKLIATIKGYMDAETGSEQEKFQKQYHDNMMALVNAHKDYTNVVESQKYNDFVGQAGSFIGLGIVEL</sequence>
<feature type="chain" id="PRO_5015859590" description="Lipoprotein" evidence="1">
    <location>
        <begin position="23"/>
        <end position="294"/>
    </location>
</feature>
<gene>
    <name evidence="2" type="ORF">CLV62_101321</name>
</gene>
<dbReference type="Proteomes" id="UP000247973">
    <property type="component" value="Unassembled WGS sequence"/>
</dbReference>